<keyword evidence="3" id="KW-0819">tRNA processing</keyword>
<reference evidence="10" key="1">
    <citation type="journal article" date="2023" name="Mol. Biol. Evol.">
        <title>Third-Generation Sequencing Reveals the Adaptive Role of the Epigenome in Three Deep-Sea Polychaetes.</title>
        <authorList>
            <person name="Perez M."/>
            <person name="Aroh O."/>
            <person name="Sun Y."/>
            <person name="Lan Y."/>
            <person name="Juniper S.K."/>
            <person name="Young C.R."/>
            <person name="Angers B."/>
            <person name="Qian P.Y."/>
        </authorList>
    </citation>
    <scope>NUCLEOTIDE SEQUENCE</scope>
    <source>
        <strain evidence="10">P08H-3</strain>
    </source>
</reference>
<dbReference type="SUPFAM" id="SSF55120">
    <property type="entry name" value="Pseudouridine synthase"/>
    <property type="match status" value="1"/>
</dbReference>
<dbReference type="PANTHER" id="PTHR21568">
    <property type="entry name" value="TRNA PSEUDOURIDINE SYNTHASE PUS10"/>
    <property type="match status" value="1"/>
</dbReference>
<evidence type="ECO:0000256" key="4">
    <source>
        <dbReference type="ARBA" id="ARBA00023235"/>
    </source>
</evidence>
<dbReference type="EC" id="5.4.99.25" evidence="2"/>
<dbReference type="GO" id="GO:0160148">
    <property type="term" value="F:tRNA pseudouridine(55) synthase activity"/>
    <property type="evidence" value="ECO:0007669"/>
    <property type="project" value="UniProtKB-EC"/>
</dbReference>
<evidence type="ECO:0000313" key="11">
    <source>
        <dbReference type="Proteomes" id="UP001208570"/>
    </source>
</evidence>
<dbReference type="EMBL" id="JAODUP010000108">
    <property type="protein sequence ID" value="KAK2161855.1"/>
    <property type="molecule type" value="Genomic_DNA"/>
</dbReference>
<evidence type="ECO:0000256" key="3">
    <source>
        <dbReference type="ARBA" id="ARBA00022694"/>
    </source>
</evidence>
<comment type="similarity">
    <text evidence="1">Belongs to the pseudouridine synthase Pus10 family.</text>
</comment>
<dbReference type="AlphaFoldDB" id="A0AAD9K007"/>
<name>A0AAD9K007_9ANNE</name>
<dbReference type="FunFam" id="3.30.70.3190:FF:000001">
    <property type="entry name" value="tRNA pseudouridine synthase Pus10"/>
    <property type="match status" value="1"/>
</dbReference>
<comment type="caution">
    <text evidence="10">The sequence shown here is derived from an EMBL/GenBank/DDBJ whole genome shotgun (WGS) entry which is preliminary data.</text>
</comment>
<sequence length="523" mass="60710">MDEMQTYQSALLMEDQDVSEAIKLMHSWCVCPRCILRFLCIKAQELYKQSTKELEIWLYRHMKSDADVSGFGNREKKGADFVCIACIGILQDGCCSETFCHELFDTVQKEGFQFDSYYMSLSIPVPLILREYSVFLKLRELIPNVAKDSSKEEVAQIKEAWKWACGPFMSKLLGVPFDQKSLFQVKLTFDHPELERECHFLYDLYPDVFCRRKNNKHGWEVFTRVNVPNALEDMGPTKFQKNYCCPPRALSMTCQCTSVICTHEAIFIAGRYNKYSRDLSQTPWVVDGERRTESSIEEMICAHLQKATQAKEYKLSASGREDVDVLMLGRGRPFVIEMINPRKIRFTAQEMKEIQDSINKSHKEIRVRDLQIVTKEDTGNLKKGEEEKVKRYSAMCWANKVLSQELLDSRLNHLENLIIQQKTPIRVLHRRALAIRERAIHKISAKLKDDHHFVIFLSTQAGTYIKEFVHGDFGRTVPNLGRILDAECDILELSVEAVELDWPHQLEEYNSEDEVNPYDLLLT</sequence>
<evidence type="ECO:0000256" key="6">
    <source>
        <dbReference type="ARBA" id="ARBA00079393"/>
    </source>
</evidence>
<keyword evidence="11" id="KW-1185">Reference proteome</keyword>
<dbReference type="InterPro" id="IPR048741">
    <property type="entry name" value="Pus10-like_C"/>
</dbReference>
<dbReference type="InterPro" id="IPR039894">
    <property type="entry name" value="Pus10-like"/>
</dbReference>
<organism evidence="10 11">
    <name type="scientific">Paralvinella palmiformis</name>
    <dbReference type="NCBI Taxonomy" id="53620"/>
    <lineage>
        <taxon>Eukaryota</taxon>
        <taxon>Metazoa</taxon>
        <taxon>Spiralia</taxon>
        <taxon>Lophotrochozoa</taxon>
        <taxon>Annelida</taxon>
        <taxon>Polychaeta</taxon>
        <taxon>Sedentaria</taxon>
        <taxon>Canalipalpata</taxon>
        <taxon>Terebellida</taxon>
        <taxon>Terebelliformia</taxon>
        <taxon>Alvinellidae</taxon>
        <taxon>Paralvinella</taxon>
    </lineage>
</organism>
<evidence type="ECO:0000256" key="1">
    <source>
        <dbReference type="ARBA" id="ARBA00009652"/>
    </source>
</evidence>
<evidence type="ECO:0000313" key="10">
    <source>
        <dbReference type="EMBL" id="KAK2161855.1"/>
    </source>
</evidence>
<dbReference type="InterPro" id="IPR048742">
    <property type="entry name" value="Pus10_N_euk"/>
</dbReference>
<dbReference type="GO" id="GO:0031119">
    <property type="term" value="P:tRNA pseudouridine synthesis"/>
    <property type="evidence" value="ECO:0007669"/>
    <property type="project" value="UniProtKB-ARBA"/>
</dbReference>
<dbReference type="Gene3D" id="3.30.70.3190">
    <property type="match status" value="1"/>
</dbReference>
<dbReference type="FunFam" id="3.30.70.2510:FF:000001">
    <property type="entry name" value="tRNA pseudouridine synthase Pus10"/>
    <property type="match status" value="1"/>
</dbReference>
<proteinExistence type="inferred from homology"/>
<accession>A0AAD9K007</accession>
<dbReference type="PANTHER" id="PTHR21568:SF0">
    <property type="entry name" value="TRNA PSEUDOURIDINE SYNTHASE PUS10"/>
    <property type="match status" value="1"/>
</dbReference>
<evidence type="ECO:0000259" key="8">
    <source>
        <dbReference type="Pfam" id="PF21237"/>
    </source>
</evidence>
<dbReference type="Gene3D" id="3.30.70.2510">
    <property type="match status" value="1"/>
</dbReference>
<dbReference type="GO" id="GO:0003723">
    <property type="term" value="F:RNA binding"/>
    <property type="evidence" value="ECO:0007669"/>
    <property type="project" value="InterPro"/>
</dbReference>
<evidence type="ECO:0000256" key="5">
    <source>
        <dbReference type="ARBA" id="ARBA00075270"/>
    </source>
</evidence>
<dbReference type="Pfam" id="PF21238">
    <property type="entry name" value="Pus10_C"/>
    <property type="match status" value="1"/>
</dbReference>
<feature type="domain" description="Pus10-like C-terminal" evidence="9">
    <location>
        <begin position="267"/>
        <end position="499"/>
    </location>
</feature>
<dbReference type="Gene3D" id="1.10.10.2050">
    <property type="match status" value="1"/>
</dbReference>
<protein>
    <recommendedName>
        <fullName evidence="2">tRNA pseudouridine(55) synthase</fullName>
        <ecNumber evidence="2">5.4.99.25</ecNumber>
    </recommendedName>
    <alternativeName>
        <fullName evidence="7">tRNA pseudouridine 55 synthase</fullName>
    </alternativeName>
    <alternativeName>
        <fullName evidence="5">tRNA pseudouridylate synthase</fullName>
    </alternativeName>
    <alternativeName>
        <fullName evidence="6">tRNA-uridine isomerase</fullName>
    </alternativeName>
</protein>
<dbReference type="Pfam" id="PF21237">
    <property type="entry name" value="Pus10_N_euk"/>
    <property type="match status" value="1"/>
</dbReference>
<dbReference type="NCBIfam" id="TIGR01213">
    <property type="entry name" value="pseudo_Pus10arc"/>
    <property type="match status" value="1"/>
</dbReference>
<evidence type="ECO:0000256" key="7">
    <source>
        <dbReference type="ARBA" id="ARBA00083669"/>
    </source>
</evidence>
<evidence type="ECO:0000259" key="9">
    <source>
        <dbReference type="Pfam" id="PF21238"/>
    </source>
</evidence>
<evidence type="ECO:0000256" key="2">
    <source>
        <dbReference type="ARBA" id="ARBA00012787"/>
    </source>
</evidence>
<keyword evidence="4" id="KW-0413">Isomerase</keyword>
<feature type="domain" description="Pus10 N-terminal eukaryotes" evidence="8">
    <location>
        <begin position="83"/>
        <end position="261"/>
    </location>
</feature>
<dbReference type="Proteomes" id="UP001208570">
    <property type="component" value="Unassembled WGS sequence"/>
</dbReference>
<dbReference type="InterPro" id="IPR020103">
    <property type="entry name" value="PsdUridine_synth_cat_dom_sf"/>
</dbReference>
<gene>
    <name evidence="10" type="ORF">LSH36_108g01106</name>
</gene>